<organism evidence="1 2">
    <name type="scientific">Acetobacter pasteurianus NBRC 3188</name>
    <dbReference type="NCBI Taxonomy" id="1226663"/>
    <lineage>
        <taxon>Bacteria</taxon>
        <taxon>Pseudomonadati</taxon>
        <taxon>Pseudomonadota</taxon>
        <taxon>Alphaproteobacteria</taxon>
        <taxon>Acetobacterales</taxon>
        <taxon>Acetobacteraceae</taxon>
        <taxon>Acetobacter</taxon>
    </lineage>
</organism>
<reference evidence="1 2" key="1">
    <citation type="submission" date="2016-06" db="EMBL/GenBank/DDBJ databases">
        <title>Acetobacter pasteurianus NBRC 3188 whole genome sequencing project.</title>
        <authorList>
            <person name="Matsutani M."/>
            <person name="Shiwa Y."/>
            <person name="Okamoto-Kainuma A."/>
            <person name="Ishikawa M."/>
            <person name="Koizumi Y."/>
            <person name="Yoshikawa H."/>
            <person name="Yakushi T."/>
            <person name="Matsushita K."/>
        </authorList>
    </citation>
    <scope>NUCLEOTIDE SEQUENCE [LARGE SCALE GENOMIC DNA]</scope>
    <source>
        <strain evidence="1 2">NBRC 3188</strain>
    </source>
</reference>
<gene>
    <name evidence="1" type="ORF">NBRC3188_2424</name>
</gene>
<accession>A0A401WWJ1</accession>
<protein>
    <submittedName>
        <fullName evidence="1">Uncharacterized protein</fullName>
    </submittedName>
</protein>
<dbReference type="EMBL" id="BDES01000067">
    <property type="protein sequence ID" value="GCD53727.1"/>
    <property type="molecule type" value="Genomic_DNA"/>
</dbReference>
<comment type="caution">
    <text evidence="1">The sequence shown here is derived from an EMBL/GenBank/DDBJ whole genome shotgun (WGS) entry which is preliminary data.</text>
</comment>
<proteinExistence type="predicted"/>
<evidence type="ECO:0000313" key="1">
    <source>
        <dbReference type="EMBL" id="GCD53727.1"/>
    </source>
</evidence>
<name>A0A401WWJ1_ACEPA</name>
<dbReference type="AlphaFoldDB" id="A0A401WWJ1"/>
<evidence type="ECO:0000313" key="2">
    <source>
        <dbReference type="Proteomes" id="UP000287300"/>
    </source>
</evidence>
<sequence length="47" mass="4681">MVTPLASAGMVMMTIPFESTGGVPHNGASANLQTPDGGGLIMTVAHI</sequence>
<dbReference type="Proteomes" id="UP000287300">
    <property type="component" value="Unassembled WGS sequence"/>
</dbReference>